<evidence type="ECO:0000256" key="1">
    <source>
        <dbReference type="SAM" id="Phobius"/>
    </source>
</evidence>
<keyword evidence="1" id="KW-0812">Transmembrane</keyword>
<dbReference type="AlphaFoldDB" id="A0A6C0C5S0"/>
<proteinExistence type="predicted"/>
<evidence type="ECO:0000313" key="2">
    <source>
        <dbReference type="EMBL" id="QHS99129.1"/>
    </source>
</evidence>
<reference evidence="2" key="1">
    <citation type="journal article" date="2020" name="Nature">
        <title>Giant virus diversity and host interactions through global metagenomics.</title>
        <authorList>
            <person name="Schulz F."/>
            <person name="Roux S."/>
            <person name="Paez-Espino D."/>
            <person name="Jungbluth S."/>
            <person name="Walsh D.A."/>
            <person name="Denef V.J."/>
            <person name="McMahon K.D."/>
            <person name="Konstantinidis K.T."/>
            <person name="Eloe-Fadrosh E.A."/>
            <person name="Kyrpides N.C."/>
            <person name="Woyke T."/>
        </authorList>
    </citation>
    <scope>NUCLEOTIDE SEQUENCE</scope>
    <source>
        <strain evidence="2">GVMAG-M-3300020185-33</strain>
    </source>
</reference>
<protein>
    <submittedName>
        <fullName evidence="2">Uncharacterized protein</fullName>
    </submittedName>
</protein>
<name>A0A6C0C5S0_9ZZZZ</name>
<organism evidence="2">
    <name type="scientific">viral metagenome</name>
    <dbReference type="NCBI Taxonomy" id="1070528"/>
    <lineage>
        <taxon>unclassified sequences</taxon>
        <taxon>metagenomes</taxon>
        <taxon>organismal metagenomes</taxon>
    </lineage>
</organism>
<accession>A0A6C0C5S0</accession>
<sequence length="139" mass="15119">MMNFNNILKNKYLYYLAVALMMLNVLGYVSLGSIECVLVLGGAAYIANHFTKNRTADIFIGLFVSNILFGCGRLKEGFDTGAKLAEKTFNKITDEAKVAALQGDVVSAAAKSQAAKHVNDALNVCNDDKCKKKTTNLKM</sequence>
<dbReference type="EMBL" id="MN739335">
    <property type="protein sequence ID" value="QHS99129.1"/>
    <property type="molecule type" value="Genomic_DNA"/>
</dbReference>
<keyword evidence="1" id="KW-1133">Transmembrane helix</keyword>
<feature type="transmembrane region" description="Helical" evidence="1">
    <location>
        <begin position="12"/>
        <end position="31"/>
    </location>
</feature>
<keyword evidence="1" id="KW-0472">Membrane</keyword>